<keyword evidence="2" id="KW-1015">Disulfide bond</keyword>
<sequence length="570" mass="64124">MRTDCDAWWIRKSKKVKKAQSAWNARGRAVSGNHLHSLLNKRYTDYGDVRPKKSYVVSVIDICERMPRENFDQTNIRGPALRTDESVRLASVLRATSARHVAPTSSGTSRPLGRILRTTIVVSTHLEPTVDVEPWTVNAEPSTASELSDVVQCGERQDSINSECQHFQSSSFDSQYTHTASRIPVAGDELQLWPSNQRQNGLRVAKGLLDKSVRNKSLEKSALASEKGGSLATESKLFRIAEESLADMEHADVVLIFKEEEKKHQPANPFVDTRAVGEAFVSTIDAMLFSAPNIRAGYGALTFHNSVFNPEHSRRRHKLGDVEVPNHTFIEALIDDAEIAYTEGFDGVIGMSLGRSSIDEEENLLDSLVVDGVVNYPIFGFWFSGEITSCGAMLTIGGIDRRYYRGSLHYIPVEDEHLWKFMILRMYVDDWNICDSPCFAILDTSCPIILGPESDILKLNALLNARPSDDGWYKVDCESVTSLPTIRLRVIGKTLKLEPKYYIFQVEKDGQTECYSGFKAESPKYESFTWRFGTMFLVKYFTAYDQKRRQIGFAEAVHGRSALERTCSIL</sequence>
<reference key="2">
    <citation type="submission" date="2011-10" db="EMBL/GenBank/DDBJ databases">
        <title>The genome and transcriptome sequence of Clonorchis sinensis provide insights into the carcinogenic liver fluke.</title>
        <authorList>
            <person name="Wang X."/>
            <person name="Huang Y."/>
            <person name="Chen W."/>
            <person name="Liu H."/>
            <person name="Guo L."/>
            <person name="Chen Y."/>
            <person name="Luo F."/>
            <person name="Zhou W."/>
            <person name="Sun J."/>
            <person name="Mao Q."/>
            <person name="Liang P."/>
            <person name="Zhou C."/>
            <person name="Tian Y."/>
            <person name="Men J."/>
            <person name="Lv X."/>
            <person name="Huang L."/>
            <person name="Zhou J."/>
            <person name="Hu Y."/>
            <person name="Li R."/>
            <person name="Zhang F."/>
            <person name="Lei H."/>
            <person name="Li X."/>
            <person name="Hu X."/>
            <person name="Liang C."/>
            <person name="Xu J."/>
            <person name="Wu Z."/>
            <person name="Yu X."/>
        </authorList>
    </citation>
    <scope>NUCLEOTIDE SEQUENCE</scope>
    <source>
        <strain>Henan</strain>
    </source>
</reference>
<gene>
    <name evidence="4" type="ORF">CLF_109750</name>
</gene>
<name>G7YJR8_CLOSI</name>
<feature type="disulfide bond" evidence="2">
    <location>
        <begin position="477"/>
        <end position="514"/>
    </location>
</feature>
<dbReference type="GO" id="GO:0004190">
    <property type="term" value="F:aspartic-type endopeptidase activity"/>
    <property type="evidence" value="ECO:0007669"/>
    <property type="project" value="InterPro"/>
</dbReference>
<dbReference type="InterPro" id="IPR021109">
    <property type="entry name" value="Peptidase_aspartic_dom_sf"/>
</dbReference>
<dbReference type="PANTHER" id="PTHR47966">
    <property type="entry name" value="BETA-SITE APP-CLEAVING ENZYME, ISOFORM A-RELATED"/>
    <property type="match status" value="1"/>
</dbReference>
<dbReference type="Gene3D" id="2.40.70.10">
    <property type="entry name" value="Acid Proteases"/>
    <property type="match status" value="1"/>
</dbReference>
<dbReference type="InterPro" id="IPR001461">
    <property type="entry name" value="Aspartic_peptidase_A1"/>
</dbReference>
<dbReference type="Pfam" id="PF00026">
    <property type="entry name" value="Asp"/>
    <property type="match status" value="1"/>
</dbReference>
<comment type="similarity">
    <text evidence="1">Belongs to the peptidase A1 family.</text>
</comment>
<evidence type="ECO:0000256" key="2">
    <source>
        <dbReference type="PIRSR" id="PIRSR601461-2"/>
    </source>
</evidence>
<evidence type="ECO:0000259" key="3">
    <source>
        <dbReference type="PROSITE" id="PS51767"/>
    </source>
</evidence>
<evidence type="ECO:0000313" key="5">
    <source>
        <dbReference type="Proteomes" id="UP000008909"/>
    </source>
</evidence>
<dbReference type="SUPFAM" id="SSF50630">
    <property type="entry name" value="Acid proteases"/>
    <property type="match status" value="1"/>
</dbReference>
<dbReference type="GO" id="GO:0006508">
    <property type="term" value="P:proteolysis"/>
    <property type="evidence" value="ECO:0007669"/>
    <property type="project" value="InterPro"/>
</dbReference>
<dbReference type="PROSITE" id="PS51767">
    <property type="entry name" value="PEPTIDASE_A1"/>
    <property type="match status" value="1"/>
</dbReference>
<organism evidence="4 5">
    <name type="scientific">Clonorchis sinensis</name>
    <name type="common">Chinese liver fluke</name>
    <dbReference type="NCBI Taxonomy" id="79923"/>
    <lineage>
        <taxon>Eukaryota</taxon>
        <taxon>Metazoa</taxon>
        <taxon>Spiralia</taxon>
        <taxon>Lophotrochozoa</taxon>
        <taxon>Platyhelminthes</taxon>
        <taxon>Trematoda</taxon>
        <taxon>Digenea</taxon>
        <taxon>Opisthorchiida</taxon>
        <taxon>Opisthorchiata</taxon>
        <taxon>Opisthorchiidae</taxon>
        <taxon>Clonorchis</taxon>
    </lineage>
</organism>
<accession>G7YJR8</accession>
<evidence type="ECO:0000313" key="4">
    <source>
        <dbReference type="EMBL" id="GAA53201.1"/>
    </source>
</evidence>
<reference evidence="4" key="1">
    <citation type="journal article" date="2011" name="Genome Biol.">
        <title>The draft genome of the carcinogenic human liver fluke Clonorchis sinensis.</title>
        <authorList>
            <person name="Wang X."/>
            <person name="Chen W."/>
            <person name="Huang Y."/>
            <person name="Sun J."/>
            <person name="Men J."/>
            <person name="Liu H."/>
            <person name="Luo F."/>
            <person name="Guo L."/>
            <person name="Lv X."/>
            <person name="Deng C."/>
            <person name="Zhou C."/>
            <person name="Fan Y."/>
            <person name="Li X."/>
            <person name="Huang L."/>
            <person name="Hu Y."/>
            <person name="Liang C."/>
            <person name="Hu X."/>
            <person name="Xu J."/>
            <person name="Yu X."/>
        </authorList>
    </citation>
    <scope>NUCLEOTIDE SEQUENCE [LARGE SCALE GENOMIC DNA]</scope>
    <source>
        <strain evidence="4">Henan</strain>
    </source>
</reference>
<dbReference type="EMBL" id="DF143443">
    <property type="protein sequence ID" value="GAA53201.1"/>
    <property type="molecule type" value="Genomic_DNA"/>
</dbReference>
<dbReference type="InterPro" id="IPR033121">
    <property type="entry name" value="PEPTIDASE_A1"/>
</dbReference>
<dbReference type="AlphaFoldDB" id="G7YJR8"/>
<keyword evidence="5" id="KW-1185">Reference proteome</keyword>
<protein>
    <submittedName>
        <fullName evidence="4">Cathepsin D</fullName>
    </submittedName>
</protein>
<dbReference type="Proteomes" id="UP000008909">
    <property type="component" value="Unassembled WGS sequence"/>
</dbReference>
<evidence type="ECO:0000256" key="1">
    <source>
        <dbReference type="ARBA" id="ARBA00007447"/>
    </source>
</evidence>
<proteinExistence type="inferred from homology"/>
<dbReference type="PRINTS" id="PR00792">
    <property type="entry name" value="PEPSIN"/>
</dbReference>
<dbReference type="PANTHER" id="PTHR47966:SF51">
    <property type="entry name" value="BETA-SITE APP-CLEAVING ENZYME, ISOFORM A-RELATED"/>
    <property type="match status" value="1"/>
</dbReference>
<feature type="domain" description="Peptidase A1" evidence="3">
    <location>
        <begin position="231"/>
        <end position="554"/>
    </location>
</feature>